<gene>
    <name evidence="2" type="ORF">J2S45_000625</name>
</gene>
<evidence type="ECO:0000256" key="1">
    <source>
        <dbReference type="SAM" id="SignalP"/>
    </source>
</evidence>
<dbReference type="EMBL" id="JAUSQL010000001">
    <property type="protein sequence ID" value="MDP9831946.1"/>
    <property type="molecule type" value="Genomic_DNA"/>
</dbReference>
<keyword evidence="1" id="KW-0732">Signal</keyword>
<protein>
    <submittedName>
        <fullName evidence="2">Uncharacterized protein</fullName>
    </submittedName>
</protein>
<reference evidence="2 3" key="1">
    <citation type="submission" date="2023-07" db="EMBL/GenBank/DDBJ databases">
        <title>Sequencing the genomes of 1000 actinobacteria strains.</title>
        <authorList>
            <person name="Klenk H.-P."/>
        </authorList>
    </citation>
    <scope>NUCLEOTIDE SEQUENCE [LARGE SCALE GENOMIC DNA]</scope>
    <source>
        <strain evidence="2 3">DSM 19515</strain>
    </source>
</reference>
<name>A0ABT9PHI0_9ACTO</name>
<evidence type="ECO:0000313" key="2">
    <source>
        <dbReference type="EMBL" id="MDP9831946.1"/>
    </source>
</evidence>
<organism evidence="2 3">
    <name type="scientific">Trueperella abortisuis</name>
    <dbReference type="NCBI Taxonomy" id="445930"/>
    <lineage>
        <taxon>Bacteria</taxon>
        <taxon>Bacillati</taxon>
        <taxon>Actinomycetota</taxon>
        <taxon>Actinomycetes</taxon>
        <taxon>Actinomycetales</taxon>
        <taxon>Actinomycetaceae</taxon>
        <taxon>Trueperella</taxon>
    </lineage>
</organism>
<feature type="signal peptide" evidence="1">
    <location>
        <begin position="1"/>
        <end position="22"/>
    </location>
</feature>
<accession>A0ABT9PHI0</accession>
<feature type="chain" id="PRO_5047335684" evidence="1">
    <location>
        <begin position="23"/>
        <end position="200"/>
    </location>
</feature>
<proteinExistence type="predicted"/>
<dbReference type="Proteomes" id="UP001230145">
    <property type="component" value="Unassembled WGS sequence"/>
</dbReference>
<evidence type="ECO:0000313" key="3">
    <source>
        <dbReference type="Proteomes" id="UP001230145"/>
    </source>
</evidence>
<dbReference type="RefSeq" id="WP_307634511.1">
    <property type="nucleotide sequence ID" value="NZ_JAUSQL010000001.1"/>
</dbReference>
<sequence>MKGKVGVLVCACFLLGACASSGDEGIRVQQLEARAITTDGGYAAMEDRYEVTMAGKTYTLASDAWLSDEEDALRQFREDHRDGLDRIGDIIGIQELSDANAEDYAVKIIPIVTATEYEGQEVTEQDRAYAREILDMCFLLAGDEKAQGLHNSLEDTGGMDPASQSFASRLEELSEYLPVLVADNAQFVRDAQNIAMRAAH</sequence>
<keyword evidence="3" id="KW-1185">Reference proteome</keyword>
<comment type="caution">
    <text evidence="2">The sequence shown here is derived from an EMBL/GenBank/DDBJ whole genome shotgun (WGS) entry which is preliminary data.</text>
</comment>
<dbReference type="PROSITE" id="PS51257">
    <property type="entry name" value="PROKAR_LIPOPROTEIN"/>
    <property type="match status" value="1"/>
</dbReference>